<keyword evidence="1" id="KW-0472">Membrane</keyword>
<dbReference type="RefSeq" id="WP_305111849.1">
    <property type="nucleotide sequence ID" value="NZ_JAUTIX010000005.1"/>
</dbReference>
<feature type="transmembrane region" description="Helical" evidence="1">
    <location>
        <begin position="34"/>
        <end position="57"/>
    </location>
</feature>
<comment type="caution">
    <text evidence="2">The sequence shown here is derived from an EMBL/GenBank/DDBJ whole genome shotgun (WGS) entry which is preliminary data.</text>
</comment>
<accession>A0AA90S8P9</accession>
<name>A0AA90S8P9_9ACTN</name>
<protein>
    <submittedName>
        <fullName evidence="2">Uncharacterized protein</fullName>
    </submittedName>
</protein>
<proteinExistence type="predicted"/>
<keyword evidence="1" id="KW-0812">Transmembrane</keyword>
<gene>
    <name evidence="2" type="ORF">Q7X28_14505</name>
</gene>
<reference evidence="2" key="1">
    <citation type="submission" date="2023-08" db="EMBL/GenBank/DDBJ databases">
        <title>The draft genome of Tsukamurella strandjordii strain 050030.</title>
        <authorList>
            <person name="Zhao F."/>
            <person name="Feng Y."/>
            <person name="Zong Z."/>
        </authorList>
    </citation>
    <scope>NUCLEOTIDE SEQUENCE</scope>
    <source>
        <strain evidence="2">050030</strain>
    </source>
</reference>
<keyword evidence="3" id="KW-1185">Reference proteome</keyword>
<dbReference type="EMBL" id="JAUTIX010000005">
    <property type="protein sequence ID" value="MDP0399140.1"/>
    <property type="molecule type" value="Genomic_DNA"/>
</dbReference>
<evidence type="ECO:0000256" key="1">
    <source>
        <dbReference type="SAM" id="Phobius"/>
    </source>
</evidence>
<evidence type="ECO:0000313" key="2">
    <source>
        <dbReference type="EMBL" id="MDP0399140.1"/>
    </source>
</evidence>
<organism evidence="2 3">
    <name type="scientific">Tsukamurella strandjordii</name>
    <dbReference type="NCBI Taxonomy" id="147577"/>
    <lineage>
        <taxon>Bacteria</taxon>
        <taxon>Bacillati</taxon>
        <taxon>Actinomycetota</taxon>
        <taxon>Actinomycetes</taxon>
        <taxon>Mycobacteriales</taxon>
        <taxon>Tsukamurellaceae</taxon>
        <taxon>Tsukamurella</taxon>
    </lineage>
</organism>
<evidence type="ECO:0000313" key="3">
    <source>
        <dbReference type="Proteomes" id="UP001178281"/>
    </source>
</evidence>
<sequence>MLLLYFVVVPLAAFVALAMIGSPDSEIRGPFSAPVMGWIVLVFCAVCFVFVLATLTVRRTALIVDEQGIRSPRSGFEFAWSGVEAIYVGSYQGGRFGPTIHVLGVKGVPVKPGLPRLPLAGLNAASMGLPSTARRYRVTWQIGTRPKFDEALRAIRRASPGTPIF</sequence>
<dbReference type="AlphaFoldDB" id="A0AA90S8P9"/>
<dbReference type="Proteomes" id="UP001178281">
    <property type="component" value="Unassembled WGS sequence"/>
</dbReference>
<keyword evidence="1" id="KW-1133">Transmembrane helix</keyword>